<dbReference type="InterPro" id="IPR051683">
    <property type="entry name" value="Enoyl-CoA_Hydratase/Isomerase"/>
</dbReference>
<evidence type="ECO:0000256" key="1">
    <source>
        <dbReference type="ARBA" id="ARBA00005254"/>
    </source>
</evidence>
<dbReference type="SUPFAM" id="SSF52096">
    <property type="entry name" value="ClpP/crotonase"/>
    <property type="match status" value="1"/>
</dbReference>
<dbReference type="AlphaFoldDB" id="H5S8M9"/>
<gene>
    <name evidence="3" type="ORF">HGMM_F01E03C16</name>
</gene>
<proteinExistence type="inferred from homology"/>
<dbReference type="Pfam" id="PF00378">
    <property type="entry name" value="ECH_1"/>
    <property type="match status" value="1"/>
</dbReference>
<dbReference type="Gene3D" id="3.90.226.10">
    <property type="entry name" value="2-enoyl-CoA Hydratase, Chain A, domain 1"/>
    <property type="match status" value="1"/>
</dbReference>
<dbReference type="PROSITE" id="PS00166">
    <property type="entry name" value="ENOYL_COA_HYDRATASE"/>
    <property type="match status" value="1"/>
</dbReference>
<dbReference type="InterPro" id="IPR001753">
    <property type="entry name" value="Enoyl-CoA_hydra/iso"/>
</dbReference>
<dbReference type="GO" id="GO:0003824">
    <property type="term" value="F:catalytic activity"/>
    <property type="evidence" value="ECO:0007669"/>
    <property type="project" value="InterPro"/>
</dbReference>
<dbReference type="PANTHER" id="PTHR42964:SF1">
    <property type="entry name" value="POLYKETIDE BIOSYNTHESIS ENOYL-COA HYDRATASE PKSH-RELATED"/>
    <property type="match status" value="1"/>
</dbReference>
<dbReference type="EMBL" id="AP011630">
    <property type="protein sequence ID" value="BAL52515.1"/>
    <property type="molecule type" value="Genomic_DNA"/>
</dbReference>
<protein>
    <submittedName>
        <fullName evidence="3">Enoyl-CoA hydratase</fullName>
    </submittedName>
</protein>
<organism evidence="3">
    <name type="scientific">uncultured Bacteroidota bacterium</name>
    <dbReference type="NCBI Taxonomy" id="152509"/>
    <lineage>
        <taxon>Bacteria</taxon>
        <taxon>Pseudomonadati</taxon>
        <taxon>Bacteroidota</taxon>
        <taxon>environmental samples</taxon>
    </lineage>
</organism>
<name>H5S8M9_9BACT</name>
<reference evidence="3" key="2">
    <citation type="journal article" date="2012" name="PLoS ONE">
        <title>A Deeply Branching Thermophilic Bacterium with an Ancient Acetyl-CoA Pathway Dominates a Subsurface Ecosystem.</title>
        <authorList>
            <person name="Takami H."/>
            <person name="Noguchi H."/>
            <person name="Takaki Y."/>
            <person name="Uchiyama I."/>
            <person name="Toyoda A."/>
            <person name="Nishi S."/>
            <person name="Chee G.-J."/>
            <person name="Arai W."/>
            <person name="Nunoura T."/>
            <person name="Itoh T."/>
            <person name="Hattori M."/>
            <person name="Takai K."/>
        </authorList>
    </citation>
    <scope>NUCLEOTIDE SEQUENCE</scope>
</reference>
<dbReference type="PANTHER" id="PTHR42964">
    <property type="entry name" value="ENOYL-COA HYDRATASE"/>
    <property type="match status" value="1"/>
</dbReference>
<dbReference type="CDD" id="cd06558">
    <property type="entry name" value="crotonase-like"/>
    <property type="match status" value="1"/>
</dbReference>
<comment type="similarity">
    <text evidence="1 2">Belongs to the enoyl-CoA hydratase/isomerase family.</text>
</comment>
<sequence>MANFVGLSQHSLMDTLQLERRDGGIATIRLNRPEKRNALSPQMLVELERAFEQLCGDDHVRVIVLEGNGRAFCAGADLEYLQAMSRYSALENLSDSLILERTFRTIYRCPKATVAKVHGPAIAGGCGLATICDFIVASRQKALFGYSEVRIGFIPAIVGAYLLRKVGDAIARRLLLSAELISADEAHRIGLVSHVVEHDQLDSATAELAEKLAANSASSIALTKRLLDGMHGMDLDGALAYAAALNVIARDTDDCRQRVAEFLQQSKGSQ</sequence>
<evidence type="ECO:0000313" key="3">
    <source>
        <dbReference type="EMBL" id="BAL52515.1"/>
    </source>
</evidence>
<dbReference type="InterPro" id="IPR029045">
    <property type="entry name" value="ClpP/crotonase-like_dom_sf"/>
</dbReference>
<reference evidence="3" key="1">
    <citation type="journal article" date="2005" name="Environ. Microbiol.">
        <title>Genetic and functional properties of uncultivated thermophilic crenarchaeotes from a subsurface gold mine as revealed by analysis of genome fragments.</title>
        <authorList>
            <person name="Nunoura T."/>
            <person name="Hirayama H."/>
            <person name="Takami H."/>
            <person name="Oida H."/>
            <person name="Nishi S."/>
            <person name="Shimamura S."/>
            <person name="Suzuki Y."/>
            <person name="Inagaki F."/>
            <person name="Takai K."/>
            <person name="Nealson K.H."/>
            <person name="Horikoshi K."/>
        </authorList>
    </citation>
    <scope>NUCLEOTIDE SEQUENCE</scope>
</reference>
<accession>H5S8M9</accession>
<evidence type="ECO:0000256" key="2">
    <source>
        <dbReference type="RuleBase" id="RU003707"/>
    </source>
</evidence>
<dbReference type="InterPro" id="IPR018376">
    <property type="entry name" value="Enoyl-CoA_hyd/isom_CS"/>
</dbReference>